<sequence>ALYADVRSSLYRRSFALSGELETEKIEANLKHGVLTVRIPKRAELRPKKIEVKVG</sequence>
<dbReference type="EMBL" id="AUZZ01009337">
    <property type="protein sequence ID" value="EQD33868.1"/>
    <property type="molecule type" value="Genomic_DNA"/>
</dbReference>
<dbReference type="Gene3D" id="2.60.40.790">
    <property type="match status" value="1"/>
</dbReference>
<feature type="non-terminal residue" evidence="2">
    <location>
        <position position="1"/>
    </location>
</feature>
<protein>
    <submittedName>
        <fullName evidence="2">Heat shock protein, Hsp20 family</fullName>
    </submittedName>
</protein>
<accession>T0YL71</accession>
<organism evidence="2">
    <name type="scientific">mine drainage metagenome</name>
    <dbReference type="NCBI Taxonomy" id="410659"/>
    <lineage>
        <taxon>unclassified sequences</taxon>
        <taxon>metagenomes</taxon>
        <taxon>ecological metagenomes</taxon>
    </lineage>
</organism>
<evidence type="ECO:0000259" key="1">
    <source>
        <dbReference type="PROSITE" id="PS01031"/>
    </source>
</evidence>
<gene>
    <name evidence="2" type="ORF">B2A_12936</name>
</gene>
<reference evidence="2" key="1">
    <citation type="submission" date="2013-08" db="EMBL/GenBank/DDBJ databases">
        <authorList>
            <person name="Mendez C."/>
            <person name="Richter M."/>
            <person name="Ferrer M."/>
            <person name="Sanchez J."/>
        </authorList>
    </citation>
    <scope>NUCLEOTIDE SEQUENCE</scope>
</reference>
<comment type="caution">
    <text evidence="2">The sequence shown here is derived from an EMBL/GenBank/DDBJ whole genome shotgun (WGS) entry which is preliminary data.</text>
</comment>
<keyword evidence="2" id="KW-0346">Stress response</keyword>
<dbReference type="InterPro" id="IPR002068">
    <property type="entry name" value="A-crystallin/Hsp20_dom"/>
</dbReference>
<dbReference type="CDD" id="cd06464">
    <property type="entry name" value="ACD_sHsps-like"/>
    <property type="match status" value="1"/>
</dbReference>
<dbReference type="PROSITE" id="PS01031">
    <property type="entry name" value="SHSP"/>
    <property type="match status" value="1"/>
</dbReference>
<evidence type="ECO:0000313" key="2">
    <source>
        <dbReference type="EMBL" id="EQD33868.1"/>
    </source>
</evidence>
<reference evidence="2" key="2">
    <citation type="journal article" date="2014" name="ISME J.">
        <title>Microbial stratification in low pH oxic and suboxic macroscopic growths along an acid mine drainage.</title>
        <authorList>
            <person name="Mendez-Garcia C."/>
            <person name="Mesa V."/>
            <person name="Sprenger R.R."/>
            <person name="Richter M."/>
            <person name="Diez M.S."/>
            <person name="Solano J."/>
            <person name="Bargiela R."/>
            <person name="Golyshina O.V."/>
            <person name="Manteca A."/>
            <person name="Ramos J.L."/>
            <person name="Gallego J.R."/>
            <person name="Llorente I."/>
            <person name="Martins Dos Santos V.A."/>
            <person name="Jensen O.N."/>
            <person name="Pelaez A.I."/>
            <person name="Sanchez J."/>
            <person name="Ferrer M."/>
        </authorList>
    </citation>
    <scope>NUCLEOTIDE SEQUENCE</scope>
</reference>
<feature type="domain" description="SHSP" evidence="1">
    <location>
        <begin position="1"/>
        <end position="55"/>
    </location>
</feature>
<dbReference type="Pfam" id="PF00011">
    <property type="entry name" value="HSP20"/>
    <property type="match status" value="1"/>
</dbReference>
<dbReference type="SUPFAM" id="SSF49764">
    <property type="entry name" value="HSP20-like chaperones"/>
    <property type="match status" value="1"/>
</dbReference>
<name>T0YL71_9ZZZZ</name>
<proteinExistence type="predicted"/>
<dbReference type="InterPro" id="IPR008978">
    <property type="entry name" value="HSP20-like_chaperone"/>
</dbReference>
<dbReference type="AlphaFoldDB" id="T0YL71"/>